<protein>
    <submittedName>
        <fullName evidence="2">Competence protein ComEA</fullName>
    </submittedName>
</protein>
<dbReference type="RefSeq" id="WP_073091182.1">
    <property type="nucleotide sequence ID" value="NZ_FQWY01000015.1"/>
</dbReference>
<organism evidence="2 3">
    <name type="scientific">Thermosyntropha lipolytica DSM 11003</name>
    <dbReference type="NCBI Taxonomy" id="1123382"/>
    <lineage>
        <taxon>Bacteria</taxon>
        <taxon>Bacillati</taxon>
        <taxon>Bacillota</taxon>
        <taxon>Clostridia</taxon>
        <taxon>Eubacteriales</taxon>
        <taxon>Syntrophomonadaceae</taxon>
        <taxon>Thermosyntropha</taxon>
    </lineage>
</organism>
<sequence>MFSLDKKTLALMLFSLLLAFYAGVKYAGFIQSGKPAATIFLDGGESLTANAEKEEEGNMYIEVYVGGQVEKPGVYRLPKGARVYQAVEQAGGITDRADLKYVPLARILEDEETIWIPSPEEVTGLDSSYVSTFYTSGGNNAGKVNINTASAEELAAKLNGIGPQLAKRIVDYRNQNGKFKSIDEIKNVSGIGEKRFEQIKDQICVR</sequence>
<dbReference type="Pfam" id="PF12836">
    <property type="entry name" value="HHH_3"/>
    <property type="match status" value="1"/>
</dbReference>
<dbReference type="PANTHER" id="PTHR21180">
    <property type="entry name" value="ENDONUCLEASE/EXONUCLEASE/PHOSPHATASE FAMILY DOMAIN-CONTAINING PROTEIN 1"/>
    <property type="match status" value="1"/>
</dbReference>
<keyword evidence="3" id="KW-1185">Reference proteome</keyword>
<dbReference type="GO" id="GO:0003677">
    <property type="term" value="F:DNA binding"/>
    <property type="evidence" value="ECO:0007669"/>
    <property type="project" value="InterPro"/>
</dbReference>
<dbReference type="SUPFAM" id="SSF47781">
    <property type="entry name" value="RuvA domain 2-like"/>
    <property type="match status" value="1"/>
</dbReference>
<accession>A0A1M5N5V5</accession>
<dbReference type="Gene3D" id="3.10.560.10">
    <property type="entry name" value="Outer membrane lipoprotein wza domain like"/>
    <property type="match status" value="1"/>
</dbReference>
<proteinExistence type="predicted"/>
<dbReference type="InterPro" id="IPR010994">
    <property type="entry name" value="RuvA_2-like"/>
</dbReference>
<name>A0A1M5N5V5_9FIRM</name>
<evidence type="ECO:0000313" key="2">
    <source>
        <dbReference type="EMBL" id="SHG84960.1"/>
    </source>
</evidence>
<dbReference type="InterPro" id="IPR004509">
    <property type="entry name" value="Competence_ComEA_HhH"/>
</dbReference>
<dbReference type="GO" id="GO:0015628">
    <property type="term" value="P:protein secretion by the type II secretion system"/>
    <property type="evidence" value="ECO:0007669"/>
    <property type="project" value="TreeGrafter"/>
</dbReference>
<feature type="domain" description="Helix-hairpin-helix DNA-binding motif class 1" evidence="1">
    <location>
        <begin position="153"/>
        <end position="172"/>
    </location>
</feature>
<dbReference type="InterPro" id="IPR003583">
    <property type="entry name" value="Hlx-hairpin-Hlx_DNA-bd_motif"/>
</dbReference>
<dbReference type="SMART" id="SM00278">
    <property type="entry name" value="HhH1"/>
    <property type="match status" value="2"/>
</dbReference>
<dbReference type="OrthoDB" id="9790239at2"/>
<dbReference type="Gene3D" id="1.10.150.280">
    <property type="entry name" value="AF1531-like domain"/>
    <property type="match status" value="1"/>
</dbReference>
<dbReference type="AlphaFoldDB" id="A0A1M5N5V5"/>
<feature type="domain" description="Helix-hairpin-helix DNA-binding motif class 1" evidence="1">
    <location>
        <begin position="183"/>
        <end position="202"/>
    </location>
</feature>
<dbReference type="EMBL" id="FQWY01000015">
    <property type="protein sequence ID" value="SHG84960.1"/>
    <property type="molecule type" value="Genomic_DNA"/>
</dbReference>
<dbReference type="Pfam" id="PF10531">
    <property type="entry name" value="SLBB"/>
    <property type="match status" value="1"/>
</dbReference>
<dbReference type="STRING" id="1123382.SAMN02745221_01099"/>
<dbReference type="GO" id="GO:0006281">
    <property type="term" value="P:DNA repair"/>
    <property type="evidence" value="ECO:0007669"/>
    <property type="project" value="InterPro"/>
</dbReference>
<reference evidence="3" key="1">
    <citation type="submission" date="2016-11" db="EMBL/GenBank/DDBJ databases">
        <authorList>
            <person name="Varghese N."/>
            <person name="Submissions S."/>
        </authorList>
    </citation>
    <scope>NUCLEOTIDE SEQUENCE [LARGE SCALE GENOMIC DNA]</scope>
    <source>
        <strain evidence="3">DSM 11003</strain>
    </source>
</reference>
<dbReference type="InterPro" id="IPR019554">
    <property type="entry name" value="Soluble_ligand-bd"/>
</dbReference>
<gene>
    <name evidence="2" type="ORF">SAMN02745221_01099</name>
</gene>
<dbReference type="GO" id="GO:0015627">
    <property type="term" value="C:type II protein secretion system complex"/>
    <property type="evidence" value="ECO:0007669"/>
    <property type="project" value="TreeGrafter"/>
</dbReference>
<evidence type="ECO:0000259" key="1">
    <source>
        <dbReference type="SMART" id="SM00278"/>
    </source>
</evidence>
<dbReference type="InterPro" id="IPR051675">
    <property type="entry name" value="Endo/Exo/Phosphatase_dom_1"/>
</dbReference>
<evidence type="ECO:0000313" key="3">
    <source>
        <dbReference type="Proteomes" id="UP000242329"/>
    </source>
</evidence>
<dbReference type="PANTHER" id="PTHR21180:SF32">
    <property type="entry name" value="ENDONUCLEASE_EXONUCLEASE_PHOSPHATASE FAMILY DOMAIN-CONTAINING PROTEIN 1"/>
    <property type="match status" value="1"/>
</dbReference>
<dbReference type="Proteomes" id="UP000242329">
    <property type="component" value="Unassembled WGS sequence"/>
</dbReference>
<dbReference type="NCBIfam" id="TIGR00426">
    <property type="entry name" value="competence protein ComEA helix-hairpin-helix repeat region"/>
    <property type="match status" value="1"/>
</dbReference>